<evidence type="ECO:0000256" key="4">
    <source>
        <dbReference type="ARBA" id="ARBA00022692"/>
    </source>
</evidence>
<proteinExistence type="predicted"/>
<feature type="transmembrane region" description="Helical" evidence="7">
    <location>
        <begin position="274"/>
        <end position="292"/>
    </location>
</feature>
<keyword evidence="5 7" id="KW-1133">Transmembrane helix</keyword>
<keyword evidence="2" id="KW-0813">Transport</keyword>
<reference evidence="10" key="1">
    <citation type="journal article" date="2019" name="Int. J. Syst. Evol. Microbiol.">
        <title>The Global Catalogue of Microorganisms (GCM) 10K type strain sequencing project: providing services to taxonomists for standard genome sequencing and annotation.</title>
        <authorList>
            <consortium name="The Broad Institute Genomics Platform"/>
            <consortium name="The Broad Institute Genome Sequencing Center for Infectious Disease"/>
            <person name="Wu L."/>
            <person name="Ma J."/>
        </authorList>
    </citation>
    <scope>NUCLEOTIDE SEQUENCE [LARGE SCALE GENOMIC DNA]</scope>
    <source>
        <strain evidence="10">TISTR 2466</strain>
    </source>
</reference>
<sequence>MKEMSAKALVGIYSLAISAFAIGTTEFVIVGLLPTIAADLHISVTKAGTLISGYAAAIAIGTPIIAALTGRIPKKGFLIMLMTLFTLGNVIAALSGTYEWLMAARVLTAVTHGVFLAIAAVVAASLVPTEKRGTAIAIVFTGLTIATIVGVPLGTYIGQHFGWRATFVLIAVLGCIGLIINVFTIDRIKRSAHVPTLKDMVQCIGNPRILMAFVMTCLGFGGTFTLFTYLSPILEKVSGFSTSSISWLLLLYGAAVAIGNILGGKIANVHPVKGLRPVFLFQSVVLLLQMWLLPNKALSLISICLLGLFAFMMSPGVQAYMVGLAEKLVPAASDMASALNISAFNVGIAVGSTLGGWAVDFLTYLDTAWVGALMSATACVLAIINYRMDKKQKLF</sequence>
<organism evidence="9 10">
    <name type="scientific">Sporolactobacillus shoreicorticis</name>
    <dbReference type="NCBI Taxonomy" id="1923877"/>
    <lineage>
        <taxon>Bacteria</taxon>
        <taxon>Bacillati</taxon>
        <taxon>Bacillota</taxon>
        <taxon>Bacilli</taxon>
        <taxon>Bacillales</taxon>
        <taxon>Sporolactobacillaceae</taxon>
        <taxon>Sporolactobacillus</taxon>
    </lineage>
</organism>
<feature type="transmembrane region" description="Helical" evidence="7">
    <location>
        <begin position="298"/>
        <end position="322"/>
    </location>
</feature>
<feature type="transmembrane region" description="Helical" evidence="7">
    <location>
        <begin position="368"/>
        <end position="386"/>
    </location>
</feature>
<dbReference type="EMBL" id="JBHUMQ010000024">
    <property type="protein sequence ID" value="MFD2693982.1"/>
    <property type="molecule type" value="Genomic_DNA"/>
</dbReference>
<accession>A0ABW5S4Y3</accession>
<dbReference type="SUPFAM" id="SSF103473">
    <property type="entry name" value="MFS general substrate transporter"/>
    <property type="match status" value="1"/>
</dbReference>
<comment type="caution">
    <text evidence="9">The sequence shown here is derived from an EMBL/GenBank/DDBJ whole genome shotgun (WGS) entry which is preliminary data.</text>
</comment>
<dbReference type="InterPro" id="IPR036259">
    <property type="entry name" value="MFS_trans_sf"/>
</dbReference>
<feature type="transmembrane region" description="Helical" evidence="7">
    <location>
        <begin position="244"/>
        <end position="262"/>
    </location>
</feature>
<dbReference type="PRINTS" id="PR01035">
    <property type="entry name" value="TCRTETA"/>
</dbReference>
<feature type="transmembrane region" description="Helical" evidence="7">
    <location>
        <begin position="49"/>
        <end position="69"/>
    </location>
</feature>
<feature type="domain" description="Major facilitator superfamily (MFS) profile" evidence="8">
    <location>
        <begin position="11"/>
        <end position="393"/>
    </location>
</feature>
<evidence type="ECO:0000256" key="5">
    <source>
        <dbReference type="ARBA" id="ARBA00022989"/>
    </source>
</evidence>
<feature type="transmembrane region" description="Helical" evidence="7">
    <location>
        <begin position="12"/>
        <end position="37"/>
    </location>
</feature>
<feature type="transmembrane region" description="Helical" evidence="7">
    <location>
        <begin position="209"/>
        <end position="232"/>
    </location>
</feature>
<feature type="transmembrane region" description="Helical" evidence="7">
    <location>
        <begin position="76"/>
        <end position="94"/>
    </location>
</feature>
<evidence type="ECO:0000313" key="9">
    <source>
        <dbReference type="EMBL" id="MFD2693982.1"/>
    </source>
</evidence>
<evidence type="ECO:0000256" key="1">
    <source>
        <dbReference type="ARBA" id="ARBA00004651"/>
    </source>
</evidence>
<name>A0ABW5S4Y3_9BACL</name>
<dbReference type="RefSeq" id="WP_253063321.1">
    <property type="nucleotide sequence ID" value="NZ_JAMXWM010000020.1"/>
</dbReference>
<dbReference type="PROSITE" id="PS50850">
    <property type="entry name" value="MFS"/>
    <property type="match status" value="1"/>
</dbReference>
<dbReference type="Pfam" id="PF07690">
    <property type="entry name" value="MFS_1"/>
    <property type="match status" value="1"/>
</dbReference>
<protein>
    <submittedName>
        <fullName evidence="9">MFS transporter</fullName>
    </submittedName>
</protein>
<comment type="subcellular location">
    <subcellularLocation>
        <location evidence="1">Cell membrane</location>
        <topology evidence="1">Multi-pass membrane protein</topology>
    </subcellularLocation>
</comment>
<dbReference type="Proteomes" id="UP001597399">
    <property type="component" value="Unassembled WGS sequence"/>
</dbReference>
<dbReference type="InterPro" id="IPR050189">
    <property type="entry name" value="MFS_Efflux_Transporters"/>
</dbReference>
<keyword evidence="10" id="KW-1185">Reference proteome</keyword>
<evidence type="ECO:0000256" key="3">
    <source>
        <dbReference type="ARBA" id="ARBA00022475"/>
    </source>
</evidence>
<dbReference type="PANTHER" id="PTHR43124:SF8">
    <property type="entry name" value="INNER MEMBRANE TRANSPORT PROTEIN YDHP"/>
    <property type="match status" value="1"/>
</dbReference>
<keyword evidence="3" id="KW-1003">Cell membrane</keyword>
<evidence type="ECO:0000256" key="2">
    <source>
        <dbReference type="ARBA" id="ARBA00022448"/>
    </source>
</evidence>
<dbReference type="PANTHER" id="PTHR43124">
    <property type="entry name" value="PURINE EFFLUX PUMP PBUE"/>
    <property type="match status" value="1"/>
</dbReference>
<feature type="transmembrane region" description="Helical" evidence="7">
    <location>
        <begin position="343"/>
        <end position="362"/>
    </location>
</feature>
<dbReference type="InterPro" id="IPR001958">
    <property type="entry name" value="Tet-R_TetA/multi-R_MdtG-like"/>
</dbReference>
<feature type="transmembrane region" description="Helical" evidence="7">
    <location>
        <begin position="106"/>
        <end position="127"/>
    </location>
</feature>
<evidence type="ECO:0000313" key="10">
    <source>
        <dbReference type="Proteomes" id="UP001597399"/>
    </source>
</evidence>
<keyword evidence="6 7" id="KW-0472">Membrane</keyword>
<dbReference type="CDD" id="cd17324">
    <property type="entry name" value="MFS_NepI_like"/>
    <property type="match status" value="1"/>
</dbReference>
<feature type="transmembrane region" description="Helical" evidence="7">
    <location>
        <begin position="134"/>
        <end position="157"/>
    </location>
</feature>
<dbReference type="Gene3D" id="1.20.1250.20">
    <property type="entry name" value="MFS general substrate transporter like domains"/>
    <property type="match status" value="2"/>
</dbReference>
<evidence type="ECO:0000256" key="7">
    <source>
        <dbReference type="SAM" id="Phobius"/>
    </source>
</evidence>
<evidence type="ECO:0000256" key="6">
    <source>
        <dbReference type="ARBA" id="ARBA00023136"/>
    </source>
</evidence>
<dbReference type="InterPro" id="IPR011701">
    <property type="entry name" value="MFS"/>
</dbReference>
<evidence type="ECO:0000259" key="8">
    <source>
        <dbReference type="PROSITE" id="PS50850"/>
    </source>
</evidence>
<gene>
    <name evidence="9" type="ORF">ACFSUE_10135</name>
</gene>
<dbReference type="InterPro" id="IPR020846">
    <property type="entry name" value="MFS_dom"/>
</dbReference>
<feature type="transmembrane region" description="Helical" evidence="7">
    <location>
        <begin position="163"/>
        <end position="188"/>
    </location>
</feature>
<keyword evidence="4 7" id="KW-0812">Transmembrane</keyword>